<dbReference type="InterPro" id="IPR038548">
    <property type="entry name" value="SporV_AA_N_sf"/>
</dbReference>
<dbReference type="Pfam" id="PF12164">
    <property type="entry name" value="SporV_AA"/>
    <property type="match status" value="1"/>
</dbReference>
<feature type="transmembrane region" description="Helical" evidence="1">
    <location>
        <begin position="152"/>
        <end position="169"/>
    </location>
</feature>
<dbReference type="EMBL" id="SMGQ01000014">
    <property type="protein sequence ID" value="TCK92440.1"/>
    <property type="molecule type" value="Genomic_DNA"/>
</dbReference>
<reference evidence="3 4" key="1">
    <citation type="submission" date="2019-03" db="EMBL/GenBank/DDBJ databases">
        <title>Genomic Encyclopedia of Type Strains, Phase IV (KMG-IV): sequencing the most valuable type-strain genomes for metagenomic binning, comparative biology and taxonomic classification.</title>
        <authorList>
            <person name="Goeker M."/>
        </authorList>
    </citation>
    <scope>NUCLEOTIDE SEQUENCE [LARGE SCALE GENOMIC DNA]</scope>
    <source>
        <strain evidence="3 4">DSM 24176</strain>
    </source>
</reference>
<sequence>MKSKNIYFKASKKTIINKKNVKIEDIAKLEGDDEAVINKIKKLPVLTITEDVKKNYVVSILEVIKIIQAKVPNVDIQNIGEADFIICYWPNRKNENKLLTYIKVICVCMILFTGGAIAIMTFHTDAAVPDVFKELYRIFTGVTTENPTLLEISYSIGLALGIIVFFNHFTNVKIMDDPTPIEVEMRSYEKDVEDSIIESLVDEGENIDVD</sequence>
<evidence type="ECO:0000256" key="1">
    <source>
        <dbReference type="SAM" id="Phobius"/>
    </source>
</evidence>
<organism evidence="3 4">
    <name type="scientific">Natranaerovirga hydrolytica</name>
    <dbReference type="NCBI Taxonomy" id="680378"/>
    <lineage>
        <taxon>Bacteria</taxon>
        <taxon>Bacillati</taxon>
        <taxon>Bacillota</taxon>
        <taxon>Clostridia</taxon>
        <taxon>Lachnospirales</taxon>
        <taxon>Natranaerovirgaceae</taxon>
        <taxon>Natranaerovirga</taxon>
    </lineage>
</organism>
<dbReference type="Proteomes" id="UP000294545">
    <property type="component" value="Unassembled WGS sequence"/>
</dbReference>
<name>A0A4R1MK92_9FIRM</name>
<accession>A0A4R1MK92</accession>
<dbReference type="OrthoDB" id="9782754at2"/>
<evidence type="ECO:0000313" key="4">
    <source>
        <dbReference type="Proteomes" id="UP000294545"/>
    </source>
</evidence>
<comment type="caution">
    <text evidence="3">The sequence shown here is derived from an EMBL/GenBank/DDBJ whole genome shotgun (WGS) entry which is preliminary data.</text>
</comment>
<gene>
    <name evidence="3" type="ORF">EDC19_2175</name>
</gene>
<protein>
    <submittedName>
        <fullName evidence="3">Stage V sporulation protein AA</fullName>
    </submittedName>
</protein>
<evidence type="ECO:0000259" key="2">
    <source>
        <dbReference type="Pfam" id="PF12164"/>
    </source>
</evidence>
<dbReference type="RefSeq" id="WP_132282875.1">
    <property type="nucleotide sequence ID" value="NZ_SMGQ01000014.1"/>
</dbReference>
<keyword evidence="1" id="KW-1133">Transmembrane helix</keyword>
<dbReference type="InterPro" id="IPR021997">
    <property type="entry name" value="SporV_AA"/>
</dbReference>
<keyword evidence="4" id="KW-1185">Reference proteome</keyword>
<proteinExistence type="predicted"/>
<dbReference type="Gene3D" id="2.60.480.10">
    <property type="entry name" value="eubacterium ventriosum atcc domain"/>
    <property type="match status" value="1"/>
</dbReference>
<keyword evidence="1" id="KW-0472">Membrane</keyword>
<feature type="transmembrane region" description="Helical" evidence="1">
    <location>
        <begin position="98"/>
        <end position="122"/>
    </location>
</feature>
<evidence type="ECO:0000313" key="3">
    <source>
        <dbReference type="EMBL" id="TCK92440.1"/>
    </source>
</evidence>
<keyword evidence="1" id="KW-0812">Transmembrane</keyword>
<feature type="domain" description="Stage V sporulation protein AA" evidence="2">
    <location>
        <begin position="4"/>
        <end position="88"/>
    </location>
</feature>
<dbReference type="AlphaFoldDB" id="A0A4R1MK92"/>